<evidence type="ECO:0000256" key="4">
    <source>
        <dbReference type="ARBA" id="ARBA00023136"/>
    </source>
</evidence>
<dbReference type="CDD" id="cd18989">
    <property type="entry name" value="LGIC_ECD_cation"/>
    <property type="match status" value="1"/>
</dbReference>
<dbReference type="Gene3D" id="1.20.58.390">
    <property type="entry name" value="Neurotransmitter-gated ion-channel transmembrane domain"/>
    <property type="match status" value="1"/>
</dbReference>
<dbReference type="PANTHER" id="PTHR18945">
    <property type="entry name" value="NEUROTRANSMITTER GATED ION CHANNEL"/>
    <property type="match status" value="1"/>
</dbReference>
<dbReference type="Pfam" id="PF02931">
    <property type="entry name" value="Neur_chan_LBD"/>
    <property type="match status" value="1"/>
</dbReference>
<evidence type="ECO:0000256" key="2">
    <source>
        <dbReference type="ARBA" id="ARBA00022692"/>
    </source>
</evidence>
<comment type="caution">
    <text evidence="5">Lacks conserved residue(s) required for the propagation of feature annotation.</text>
</comment>
<proteinExistence type="evidence at transcript level"/>
<dbReference type="GO" id="GO:0005230">
    <property type="term" value="F:extracellular ligand-gated monoatomic ion channel activity"/>
    <property type="evidence" value="ECO:0007669"/>
    <property type="project" value="InterPro"/>
</dbReference>
<dbReference type="InterPro" id="IPR036734">
    <property type="entry name" value="Neur_chan_lig-bd_sf"/>
</dbReference>
<dbReference type="InterPro" id="IPR006202">
    <property type="entry name" value="Neur_chan_lig-bd"/>
</dbReference>
<feature type="signal peptide" evidence="5">
    <location>
        <begin position="1"/>
        <end position="27"/>
    </location>
</feature>
<dbReference type="GO" id="GO:0016020">
    <property type="term" value="C:membrane"/>
    <property type="evidence" value="ECO:0007669"/>
    <property type="project" value="UniProtKB-SubCell"/>
</dbReference>
<keyword evidence="2 5" id="KW-0812">Transmembrane</keyword>
<dbReference type="InterPro" id="IPR006201">
    <property type="entry name" value="Neur_channel"/>
</dbReference>
<dbReference type="SUPFAM" id="SSF90112">
    <property type="entry name" value="Neurotransmitter-gated ion-channel transmembrane pore"/>
    <property type="match status" value="1"/>
</dbReference>
<dbReference type="CDD" id="cd19051">
    <property type="entry name" value="LGIC_TM_cation"/>
    <property type="match status" value="1"/>
</dbReference>
<comment type="similarity">
    <text evidence="5">Belongs to the ligand-gated ion channel (TC 1.A.9) family.</text>
</comment>
<keyword evidence="3 5" id="KW-1133">Transmembrane helix</keyword>
<feature type="domain" description="Neurotransmitter-gated ion-channel ligand-binding" evidence="7">
    <location>
        <begin position="37"/>
        <end position="234"/>
    </location>
</feature>
<keyword evidence="5" id="KW-0813">Transport</keyword>
<dbReference type="InterPro" id="IPR006029">
    <property type="entry name" value="Neurotrans-gated_channel_TM"/>
</dbReference>
<dbReference type="Gene3D" id="2.70.170.10">
    <property type="entry name" value="Neurotransmitter-gated ion-channel ligand-binding domain"/>
    <property type="match status" value="1"/>
</dbReference>
<evidence type="ECO:0000256" key="5">
    <source>
        <dbReference type="RuleBase" id="RU000687"/>
    </source>
</evidence>
<evidence type="ECO:0000259" key="8">
    <source>
        <dbReference type="Pfam" id="PF02932"/>
    </source>
</evidence>
<organism evidence="9">
    <name type="scientific">Azumapecten farreri</name>
    <name type="common">Farrer's scallop</name>
    <name type="synonym">Chlamys farreri</name>
    <dbReference type="NCBI Taxonomy" id="106299"/>
    <lineage>
        <taxon>Eukaryota</taxon>
        <taxon>Metazoa</taxon>
        <taxon>Spiralia</taxon>
        <taxon>Lophotrochozoa</taxon>
        <taxon>Mollusca</taxon>
        <taxon>Bivalvia</taxon>
        <taxon>Autobranchia</taxon>
        <taxon>Pteriomorphia</taxon>
        <taxon>Pectinida</taxon>
        <taxon>Pectinoidea</taxon>
        <taxon>Pectinidae</taxon>
        <taxon>Azumapecten</taxon>
    </lineage>
</organism>
<evidence type="ECO:0000259" key="7">
    <source>
        <dbReference type="Pfam" id="PF02931"/>
    </source>
</evidence>
<dbReference type="InterPro" id="IPR038050">
    <property type="entry name" value="Neuro_actylchol_rec"/>
</dbReference>
<evidence type="ECO:0000256" key="1">
    <source>
        <dbReference type="ARBA" id="ARBA00004141"/>
    </source>
</evidence>
<dbReference type="PRINTS" id="PR00252">
    <property type="entry name" value="NRIONCHANNEL"/>
</dbReference>
<comment type="subcellular location">
    <subcellularLocation>
        <location evidence="1">Membrane</location>
        <topology evidence="1">Multi-pass membrane protein</topology>
    </subcellularLocation>
</comment>
<evidence type="ECO:0000313" key="9">
    <source>
        <dbReference type="EMBL" id="ADP08790.1"/>
    </source>
</evidence>
<feature type="domain" description="Neurotransmitter-gated ion-channel transmembrane" evidence="8">
    <location>
        <begin position="242"/>
        <end position="378"/>
    </location>
</feature>
<feature type="transmembrane region" description="Helical" evidence="5">
    <location>
        <begin position="266"/>
        <end position="284"/>
    </location>
</feature>
<keyword evidence="4 5" id="KW-0472">Membrane</keyword>
<dbReference type="GO" id="GO:0004888">
    <property type="term" value="F:transmembrane signaling receptor activity"/>
    <property type="evidence" value="ECO:0007669"/>
    <property type="project" value="InterPro"/>
</dbReference>
<keyword evidence="5" id="KW-0407">Ion channel</keyword>
<dbReference type="AlphaFoldDB" id="G8A4W7"/>
<reference evidence="9" key="1">
    <citation type="submission" date="2009-10" db="EMBL/GenBank/DDBJ databases">
        <authorList>
            <person name="Song L.S."/>
            <person name="Zhou Z."/>
            <person name="Wang L.L."/>
        </authorList>
    </citation>
    <scope>NUCLEOTIDE SEQUENCE</scope>
</reference>
<accession>G8A4W7</accession>
<feature type="compositionally biased region" description="Polar residues" evidence="6">
    <location>
        <begin position="361"/>
        <end position="370"/>
    </location>
</feature>
<dbReference type="FunFam" id="2.70.170.10:FF:000028">
    <property type="entry name" value="AcetylCholine Receptor"/>
    <property type="match status" value="1"/>
</dbReference>
<feature type="chain" id="PRO_5022248705" evidence="5">
    <location>
        <begin position="28"/>
        <end position="384"/>
    </location>
</feature>
<dbReference type="SUPFAM" id="SSF63712">
    <property type="entry name" value="Nicotinic receptor ligand binding domain-like"/>
    <property type="match status" value="1"/>
</dbReference>
<keyword evidence="9" id="KW-0675">Receptor</keyword>
<evidence type="ECO:0000256" key="6">
    <source>
        <dbReference type="SAM" id="MobiDB-lite"/>
    </source>
</evidence>
<evidence type="ECO:0000256" key="3">
    <source>
        <dbReference type="ARBA" id="ARBA00022989"/>
    </source>
</evidence>
<keyword evidence="5" id="KW-0406">Ion transport</keyword>
<dbReference type="PROSITE" id="PS00236">
    <property type="entry name" value="NEUROTR_ION_CHANNEL"/>
    <property type="match status" value="1"/>
</dbReference>
<name>G8A4W7_AZUFA</name>
<feature type="transmembrane region" description="Helical" evidence="5">
    <location>
        <begin position="296"/>
        <end position="317"/>
    </location>
</feature>
<dbReference type="InterPro" id="IPR036719">
    <property type="entry name" value="Neuro-gated_channel_TM_sf"/>
</dbReference>
<keyword evidence="5" id="KW-0732">Signal</keyword>
<dbReference type="EMBL" id="GU131145">
    <property type="protein sequence ID" value="ADP08790.1"/>
    <property type="molecule type" value="mRNA"/>
</dbReference>
<dbReference type="InterPro" id="IPR018000">
    <property type="entry name" value="Neurotransmitter_ion_chnl_CS"/>
</dbReference>
<feature type="transmembrane region" description="Helical" evidence="5">
    <location>
        <begin position="236"/>
        <end position="259"/>
    </location>
</feature>
<feature type="region of interest" description="Disordered" evidence="6">
    <location>
        <begin position="358"/>
        <end position="384"/>
    </location>
</feature>
<dbReference type="Pfam" id="PF02932">
    <property type="entry name" value="Neur_chan_memb"/>
    <property type="match status" value="1"/>
</dbReference>
<protein>
    <submittedName>
        <fullName evidence="9">Nicotinic acetylcholine receptor alpha subunit</fullName>
    </submittedName>
</protein>
<sequence length="384" mass="44319">MIKGMNARAVTFIGGCWLLLNIASTDCFTINGSNSVHSSLWTGYNNLVRPSDIVTIKVEFVLLSINELNLKQQKFSTSGFFTMFWTDNRLTWTPSSYENTTFIYTSELKIWKPELVVDNSVTQISIISDENLLFRVDNTGHVKWEPPGIYDTHCEVDITWFPFDRQSCYIELTSWGYTIDVVNLSHHKTDINLEDYKVNGEWIIESTSIAWKELTADGEKYSQLEFIVHMARRPTYYFMTMMFPVVLISFLTTVVFILPVESGERISFSITVLLALALLLTLISDMMPTTSLHTSVLAIYIMAILTLSTLSVFLTSLNLRLYHKEKQTDVPKWLKKFTQRVLLKCTFQRKYEDNRTESQRDIIQNENSVTKSDHKGSQHCMGRH</sequence>